<dbReference type="GO" id="GO:0034457">
    <property type="term" value="C:Mpp10 complex"/>
    <property type="evidence" value="ECO:0007669"/>
    <property type="project" value="InterPro"/>
</dbReference>
<accession>A0A8H7ZUK0</accession>
<reference evidence="8 9" key="1">
    <citation type="journal article" name="Sci. Rep.">
        <title>Genome-scale phylogenetic analyses confirm Olpidium as the closest living zoosporic fungus to the non-flagellated, terrestrial fungi.</title>
        <authorList>
            <person name="Chang Y."/>
            <person name="Rochon D."/>
            <person name="Sekimoto S."/>
            <person name="Wang Y."/>
            <person name="Chovatia M."/>
            <person name="Sandor L."/>
            <person name="Salamov A."/>
            <person name="Grigoriev I.V."/>
            <person name="Stajich J.E."/>
            <person name="Spatafora J.W."/>
        </authorList>
    </citation>
    <scope>NUCLEOTIDE SEQUENCE [LARGE SCALE GENOMIC DNA]</scope>
    <source>
        <strain evidence="8">S191</strain>
    </source>
</reference>
<gene>
    <name evidence="8" type="ORF">BJ554DRAFT_16</name>
</gene>
<feature type="non-terminal residue" evidence="8">
    <location>
        <position position="1"/>
    </location>
</feature>
<dbReference type="OrthoDB" id="445326at2759"/>
<dbReference type="Pfam" id="PF04006">
    <property type="entry name" value="Mpp10"/>
    <property type="match status" value="2"/>
</dbReference>
<evidence type="ECO:0000313" key="8">
    <source>
        <dbReference type="EMBL" id="KAG5459570.1"/>
    </source>
</evidence>
<evidence type="ECO:0000256" key="4">
    <source>
        <dbReference type="ARBA" id="ARBA00023242"/>
    </source>
</evidence>
<feature type="compositionally biased region" description="Acidic residues" evidence="7">
    <location>
        <begin position="97"/>
        <end position="108"/>
    </location>
</feature>
<dbReference type="GO" id="GO:0005732">
    <property type="term" value="C:sno(s)RNA-containing ribonucleoprotein complex"/>
    <property type="evidence" value="ECO:0007669"/>
    <property type="project" value="InterPro"/>
</dbReference>
<protein>
    <submittedName>
        <fullName evidence="8">U3 small nucleolar ribonucleoprotein complex, subunit Mpp10</fullName>
    </submittedName>
</protein>
<comment type="similarity">
    <text evidence="6">Belongs to the MPP10 family.</text>
</comment>
<organism evidence="8 9">
    <name type="scientific">Olpidium bornovanus</name>
    <dbReference type="NCBI Taxonomy" id="278681"/>
    <lineage>
        <taxon>Eukaryota</taxon>
        <taxon>Fungi</taxon>
        <taxon>Fungi incertae sedis</taxon>
        <taxon>Olpidiomycota</taxon>
        <taxon>Olpidiomycotina</taxon>
        <taxon>Olpidiomycetes</taxon>
        <taxon>Olpidiales</taxon>
        <taxon>Olpidiaceae</taxon>
        <taxon>Olpidium</taxon>
    </lineage>
</organism>
<feature type="compositionally biased region" description="Acidic residues" evidence="7">
    <location>
        <begin position="255"/>
        <end position="273"/>
    </location>
</feature>
<comment type="subcellular location">
    <subcellularLocation>
        <location evidence="1">Nucleus</location>
        <location evidence="1">Nucleolus</location>
    </subcellularLocation>
</comment>
<dbReference type="InterPro" id="IPR012173">
    <property type="entry name" value="Mpp10"/>
</dbReference>
<proteinExistence type="inferred from homology"/>
<keyword evidence="5 8" id="KW-0687">Ribonucleoprotein</keyword>
<evidence type="ECO:0000256" key="2">
    <source>
        <dbReference type="ARBA" id="ARBA00022517"/>
    </source>
</evidence>
<feature type="compositionally biased region" description="Acidic residues" evidence="7">
    <location>
        <begin position="59"/>
        <end position="74"/>
    </location>
</feature>
<evidence type="ECO:0000256" key="6">
    <source>
        <dbReference type="ARBA" id="ARBA00029455"/>
    </source>
</evidence>
<feature type="compositionally biased region" description="Acidic residues" evidence="7">
    <location>
        <begin position="188"/>
        <end position="221"/>
    </location>
</feature>
<keyword evidence="4" id="KW-0539">Nucleus</keyword>
<keyword evidence="9" id="KW-1185">Reference proteome</keyword>
<name>A0A8H7ZUK0_9FUNG</name>
<evidence type="ECO:0000256" key="7">
    <source>
        <dbReference type="SAM" id="MobiDB-lite"/>
    </source>
</evidence>
<dbReference type="GO" id="GO:0032040">
    <property type="term" value="C:small-subunit processome"/>
    <property type="evidence" value="ECO:0007669"/>
    <property type="project" value="TreeGrafter"/>
</dbReference>
<feature type="compositionally biased region" description="Low complexity" evidence="7">
    <location>
        <begin position="147"/>
        <end position="158"/>
    </location>
</feature>
<comment type="caution">
    <text evidence="8">The sequence shown here is derived from an EMBL/GenBank/DDBJ whole genome shotgun (WGS) entry which is preliminary data.</text>
</comment>
<dbReference type="PIRSF" id="PIRSF017300">
    <property type="entry name" value="snoRNP_Mpp10"/>
    <property type="match status" value="1"/>
</dbReference>
<sequence>KANEPRPFGLFPELLLEGFDREQIWEQLQLRNAPLRRYVARKTKELGRLTERAEAARELEDEEEETEEEEEEDGLDKTAVAESVREDAVETASDIEKLDDDDVEEETASEGLGEAETADGSASGGSEMGDDVEEGIHDARPSVTESGDGAAAGARATGSVVDDDFFSLAEMERFTEEAEREEAKRNAEDEEDEEDSENDEGEDEIDYFADPDTLVDEESEGEDAKDLTYNDFFDPPKRQADAAEGRSRKRAKIDDAEEDSQTEDSEEECQVEDADVRSARSKALFAAEKGETTEVKSAEEVRSERLAAKIAYMEEEAVQDKHWTMKGEAGARQRPLNSLLEEDLEFDHAARVGLAAGFDRLPADVDDQQPARACRSASIRVNHLRTTLQPVPVITQEMTESLEEMVKRRIADHQFDSVLRKADPDAKEFRPSSRVYISDEKSKKSLAEIYEDEYVAKTTGVQQVDERDAAMVNKHEEIDSLMSSLFTKLDALSNFHFTPKMPKTEFTVKANVPAISMEEAIPVAVSDGTLLAPEEVYKPRRTHRKSKSRKP</sequence>
<dbReference type="Proteomes" id="UP000673691">
    <property type="component" value="Unassembled WGS sequence"/>
</dbReference>
<dbReference type="GO" id="GO:0006364">
    <property type="term" value="P:rRNA processing"/>
    <property type="evidence" value="ECO:0007669"/>
    <property type="project" value="UniProtKB-KW"/>
</dbReference>
<feature type="compositionally biased region" description="Basic and acidic residues" evidence="7">
    <location>
        <begin position="222"/>
        <end position="246"/>
    </location>
</feature>
<evidence type="ECO:0000313" key="9">
    <source>
        <dbReference type="Proteomes" id="UP000673691"/>
    </source>
</evidence>
<keyword evidence="3" id="KW-0698">rRNA processing</keyword>
<evidence type="ECO:0000256" key="1">
    <source>
        <dbReference type="ARBA" id="ARBA00004604"/>
    </source>
</evidence>
<feature type="region of interest" description="Disordered" evidence="7">
    <location>
        <begin position="47"/>
        <end position="275"/>
    </location>
</feature>
<dbReference type="EMBL" id="JAEFCI010006628">
    <property type="protein sequence ID" value="KAG5459570.1"/>
    <property type="molecule type" value="Genomic_DNA"/>
</dbReference>
<dbReference type="AlphaFoldDB" id="A0A8H7ZUK0"/>
<keyword evidence="2" id="KW-0690">Ribosome biogenesis</keyword>
<feature type="compositionally biased region" description="Basic and acidic residues" evidence="7">
    <location>
        <begin position="170"/>
        <end position="187"/>
    </location>
</feature>
<evidence type="ECO:0000256" key="3">
    <source>
        <dbReference type="ARBA" id="ARBA00022552"/>
    </source>
</evidence>
<dbReference type="PANTHER" id="PTHR17039">
    <property type="entry name" value="U3 SMALL NUCLEOLAR RIBONUCLEOPROTEIN PROTEIN MPP10"/>
    <property type="match status" value="1"/>
</dbReference>
<evidence type="ECO:0000256" key="5">
    <source>
        <dbReference type="ARBA" id="ARBA00023274"/>
    </source>
</evidence>
<feature type="compositionally biased region" description="Basic and acidic residues" evidence="7">
    <location>
        <begin position="47"/>
        <end position="58"/>
    </location>
</feature>
<dbReference type="PANTHER" id="PTHR17039:SF0">
    <property type="entry name" value="U3 SMALL NUCLEOLAR RIBONUCLEOPROTEIN PROTEIN MPP10"/>
    <property type="match status" value="1"/>
</dbReference>